<evidence type="ECO:0000313" key="3">
    <source>
        <dbReference type="Proteomes" id="UP001597343"/>
    </source>
</evidence>
<gene>
    <name evidence="2" type="ORF">ACFSOY_06985</name>
</gene>
<dbReference type="SUPFAM" id="SSF101386">
    <property type="entry name" value="all-alpha NTP pyrophosphatases"/>
    <property type="match status" value="1"/>
</dbReference>
<keyword evidence="1" id="KW-0175">Coiled coil</keyword>
<protein>
    <submittedName>
        <fullName evidence="2">Phosphoribosyl-ATP pyrophosphohydrolase</fullName>
    </submittedName>
</protein>
<dbReference type="Proteomes" id="UP001597343">
    <property type="component" value="Unassembled WGS sequence"/>
</dbReference>
<comment type="caution">
    <text evidence="2">The sequence shown here is derived from an EMBL/GenBank/DDBJ whole genome shotgun (WGS) entry which is preliminary data.</text>
</comment>
<dbReference type="EMBL" id="JBHUIO010000005">
    <property type="protein sequence ID" value="MFD2169738.1"/>
    <property type="molecule type" value="Genomic_DNA"/>
</dbReference>
<accession>A0ABW4ZWD5</accession>
<reference evidence="3" key="1">
    <citation type="journal article" date="2019" name="Int. J. Syst. Evol. Microbiol.">
        <title>The Global Catalogue of Microorganisms (GCM) 10K type strain sequencing project: providing services to taxonomists for standard genome sequencing and annotation.</title>
        <authorList>
            <consortium name="The Broad Institute Genomics Platform"/>
            <consortium name="The Broad Institute Genome Sequencing Center for Infectious Disease"/>
            <person name="Wu L."/>
            <person name="Ma J."/>
        </authorList>
    </citation>
    <scope>NUCLEOTIDE SEQUENCE [LARGE SCALE GENOMIC DNA]</scope>
    <source>
        <strain evidence="3">CGMCC 1.13574</strain>
    </source>
</reference>
<keyword evidence="3" id="KW-1185">Reference proteome</keyword>
<dbReference type="CDD" id="cd11532">
    <property type="entry name" value="NTP-PPase_COG4997"/>
    <property type="match status" value="1"/>
</dbReference>
<evidence type="ECO:0000313" key="2">
    <source>
        <dbReference type="EMBL" id="MFD2169738.1"/>
    </source>
</evidence>
<organism evidence="2 3">
    <name type="scientific">Tumebacillus lipolyticus</name>
    <dbReference type="NCBI Taxonomy" id="1280370"/>
    <lineage>
        <taxon>Bacteria</taxon>
        <taxon>Bacillati</taxon>
        <taxon>Bacillota</taxon>
        <taxon>Bacilli</taxon>
        <taxon>Bacillales</taxon>
        <taxon>Alicyclobacillaceae</taxon>
        <taxon>Tumebacillus</taxon>
    </lineage>
</organism>
<sequence>MPTYKKLVRDRILEIIEKNGHAYTYSILDEAAYQRELRSKLQEELQEYLDAETDKDSVEELADLIEVIYALAKIHGASAEALEAVRKQKSEARGGFEKRIFLDQVDEETSRKPG</sequence>
<proteinExistence type="predicted"/>
<dbReference type="InterPro" id="IPR038735">
    <property type="entry name" value="MSMEG_1276-like_NTP-PPase_dom"/>
</dbReference>
<feature type="coiled-coil region" evidence="1">
    <location>
        <begin position="34"/>
        <end position="61"/>
    </location>
</feature>
<evidence type="ECO:0000256" key="1">
    <source>
        <dbReference type="SAM" id="Coils"/>
    </source>
</evidence>
<name>A0ABW4ZWD5_9BACL</name>
<dbReference type="RefSeq" id="WP_386045119.1">
    <property type="nucleotide sequence ID" value="NZ_JBHUIO010000005.1"/>
</dbReference>